<dbReference type="EMBL" id="PEMW01000053">
    <property type="protein sequence ID" value="RTI59789.1"/>
    <property type="molecule type" value="Genomic_DNA"/>
</dbReference>
<name>A0A430VUI7_THESC</name>
<evidence type="ECO:0000256" key="1">
    <source>
        <dbReference type="SAM" id="MobiDB-lite"/>
    </source>
</evidence>
<organism evidence="2 3">
    <name type="scientific">Thermus scotoductus</name>
    <dbReference type="NCBI Taxonomy" id="37636"/>
    <lineage>
        <taxon>Bacteria</taxon>
        <taxon>Thermotogati</taxon>
        <taxon>Deinococcota</taxon>
        <taxon>Deinococci</taxon>
        <taxon>Thermales</taxon>
        <taxon>Thermaceae</taxon>
        <taxon>Thermus</taxon>
    </lineage>
</organism>
<accession>A0A430VUI7</accession>
<dbReference type="AlphaFoldDB" id="A0A430VUI7"/>
<evidence type="ECO:0000313" key="2">
    <source>
        <dbReference type="EMBL" id="RTI59789.1"/>
    </source>
</evidence>
<proteinExistence type="predicted"/>
<protein>
    <submittedName>
        <fullName evidence="2">Uncharacterized protein</fullName>
    </submittedName>
</protein>
<evidence type="ECO:0000313" key="3">
    <source>
        <dbReference type="Proteomes" id="UP000287467"/>
    </source>
</evidence>
<feature type="region of interest" description="Disordered" evidence="1">
    <location>
        <begin position="25"/>
        <end position="59"/>
    </location>
</feature>
<comment type="caution">
    <text evidence="2">The sequence shown here is derived from an EMBL/GenBank/DDBJ whole genome shotgun (WGS) entry which is preliminary data.</text>
</comment>
<reference evidence="2 3" key="1">
    <citation type="journal article" date="2019" name="Extremophiles">
        <title>Biogeography of thermophiles and predominance of Thermus scotoductus in domestic water heaters.</title>
        <authorList>
            <person name="Wilpiszeski R.L."/>
            <person name="Zhang Z."/>
            <person name="House C.H."/>
        </authorList>
    </citation>
    <scope>NUCLEOTIDE SEQUENCE [LARGE SCALE GENOMIC DNA]</scope>
    <source>
        <strain evidence="2 3">1_S1</strain>
    </source>
</reference>
<gene>
    <name evidence="2" type="ORF">CSW14_02310</name>
</gene>
<sequence length="59" mass="5999">MEEVAGLALFLANRKEGGAVLAKKGGARAPDVIGPGRRSKAKGCPCNVPPFPPKGRGSL</sequence>
<dbReference type="Proteomes" id="UP000287467">
    <property type="component" value="Unassembled WGS sequence"/>
</dbReference>